<feature type="compositionally biased region" description="Gly residues" evidence="1">
    <location>
        <begin position="326"/>
        <end position="357"/>
    </location>
</feature>
<gene>
    <name evidence="2" type="ORF">SEPCBS57363_005990</name>
</gene>
<keyword evidence="3" id="KW-1185">Reference proteome</keyword>
<protein>
    <submittedName>
        <fullName evidence="2">Uncharacterized protein</fullName>
    </submittedName>
</protein>
<feature type="region of interest" description="Disordered" evidence="1">
    <location>
        <begin position="317"/>
        <end position="381"/>
    </location>
</feature>
<reference evidence="2 3" key="1">
    <citation type="submission" date="2024-01" db="EMBL/GenBank/DDBJ databases">
        <authorList>
            <person name="Allen C."/>
            <person name="Tagirdzhanova G."/>
        </authorList>
    </citation>
    <scope>NUCLEOTIDE SEQUENCE [LARGE SCALE GENOMIC DNA]</scope>
    <source>
        <strain evidence="2 3">CBS 573.63</strain>
    </source>
</reference>
<feature type="compositionally biased region" description="Low complexity" evidence="1">
    <location>
        <begin position="43"/>
        <end position="54"/>
    </location>
</feature>
<comment type="caution">
    <text evidence="2">The sequence shown here is derived from an EMBL/GenBank/DDBJ whole genome shotgun (WGS) entry which is preliminary data.</text>
</comment>
<evidence type="ECO:0000256" key="1">
    <source>
        <dbReference type="SAM" id="MobiDB-lite"/>
    </source>
</evidence>
<dbReference type="EMBL" id="CAWUOM010000155">
    <property type="protein sequence ID" value="CAK7274104.1"/>
    <property type="molecule type" value="Genomic_DNA"/>
</dbReference>
<feature type="region of interest" description="Disordered" evidence="1">
    <location>
        <begin position="153"/>
        <end position="295"/>
    </location>
</feature>
<feature type="compositionally biased region" description="Low complexity" evidence="1">
    <location>
        <begin position="169"/>
        <end position="186"/>
    </location>
</feature>
<organism evidence="2 3">
    <name type="scientific">Sporothrix epigloea</name>
    <dbReference type="NCBI Taxonomy" id="1892477"/>
    <lineage>
        <taxon>Eukaryota</taxon>
        <taxon>Fungi</taxon>
        <taxon>Dikarya</taxon>
        <taxon>Ascomycota</taxon>
        <taxon>Pezizomycotina</taxon>
        <taxon>Sordariomycetes</taxon>
        <taxon>Sordariomycetidae</taxon>
        <taxon>Ophiostomatales</taxon>
        <taxon>Ophiostomataceae</taxon>
        <taxon>Sporothrix</taxon>
    </lineage>
</organism>
<feature type="region of interest" description="Disordered" evidence="1">
    <location>
        <begin position="1"/>
        <end position="72"/>
    </location>
</feature>
<evidence type="ECO:0000313" key="3">
    <source>
        <dbReference type="Proteomes" id="UP001642501"/>
    </source>
</evidence>
<feature type="compositionally biased region" description="Low complexity" evidence="1">
    <location>
        <begin position="211"/>
        <end position="233"/>
    </location>
</feature>
<accession>A0ABP0E0L2</accession>
<dbReference type="Proteomes" id="UP001642501">
    <property type="component" value="Unassembled WGS sequence"/>
</dbReference>
<proteinExistence type="predicted"/>
<sequence length="381" mass="40448">MSALLRGLPPPAAMTLAHQAPPPAPSQALPSPQHQPQHHHPPQLHQQPQEHAQSYDTSQLPPPPPWQPNGGDDIMRAWLLAKAETEKRRAEEERTHQETIRLEQRRTEHDILRTSLAGGIPPPMVPVVFAGMAGGSLSQAALEWAQQLMFPHGSHTLPQYTPPPHHEQQSQQAQQQYSQHSQLLLQGPGATLNQSESTRPDAPPQQHQLSQGLPPRLPQQHQQHQQHQPSYGQGPYGPGAREGVGPVYGPYQPGSFLPTDSPSPSRRREFTLPGQAGRLDRGGQPPPSGVSVSHLNLPALSTGLGQQQPELQASPPILFHHWQPPGVGGSGGRGSSGGGGAGGEDGGGGGGGGGSGGSTSQAPEVLAEVVTEAEVEEEITR</sequence>
<feature type="compositionally biased region" description="Low complexity" evidence="1">
    <location>
        <begin position="243"/>
        <end position="254"/>
    </location>
</feature>
<feature type="compositionally biased region" description="Low complexity" evidence="1">
    <location>
        <begin position="26"/>
        <end position="35"/>
    </location>
</feature>
<feature type="compositionally biased region" description="Acidic residues" evidence="1">
    <location>
        <begin position="371"/>
        <end position="381"/>
    </location>
</feature>
<name>A0ABP0E0L2_9PEZI</name>
<evidence type="ECO:0000313" key="2">
    <source>
        <dbReference type="EMBL" id="CAK7274104.1"/>
    </source>
</evidence>